<sequence length="116" mass="13287">MNEVGDQFFSEEYASRRINAIGSQVQRIQKRRSHNYFQGSGGNLTSNTDGRRRLRRDSHNGSTFVAGSRHDLLRHPDPAFERHIVIIESCRNDLPALFAERLALISNVPDFHSRLP</sequence>
<feature type="region of interest" description="Disordered" evidence="1">
    <location>
        <begin position="35"/>
        <end position="63"/>
    </location>
</feature>
<protein>
    <submittedName>
        <fullName evidence="2">Uncharacterized protein</fullName>
    </submittedName>
</protein>
<keyword evidence="2" id="KW-0614">Plasmid</keyword>
<dbReference type="HOGENOM" id="CLU_2094873_0_0_5"/>
<evidence type="ECO:0000313" key="3">
    <source>
        <dbReference type="Proteomes" id="UP000027180"/>
    </source>
</evidence>
<evidence type="ECO:0000313" key="2">
    <source>
        <dbReference type="EMBL" id="AIC30064.1"/>
    </source>
</evidence>
<dbReference type="EMBL" id="CP006988">
    <property type="protein sequence ID" value="AIC30064.1"/>
    <property type="molecule type" value="Genomic_DNA"/>
</dbReference>
<reference evidence="2 3" key="1">
    <citation type="submission" date="2013-12" db="EMBL/GenBank/DDBJ databases">
        <title>Complete genome sequence of Rhizobium etli bv. mimosae IE4771.</title>
        <authorList>
            <person name="Bustos P."/>
            <person name="Santamaria R.I."/>
            <person name="Lozano L."/>
            <person name="Ormeno-Orrillo E."/>
            <person name="Rogel M.A."/>
            <person name="Romero D."/>
            <person name="Cevallos M.A."/>
            <person name="Martinez-Romero E."/>
            <person name="Gonzalez V."/>
        </authorList>
    </citation>
    <scope>NUCLEOTIDE SEQUENCE [LARGE SCALE GENOMIC DNA]</scope>
    <source>
        <strain evidence="2 3">IE4771</strain>
        <plasmid evidence="3">Plasmid pRetIE4771b</plasmid>
    </source>
</reference>
<gene>
    <name evidence="2" type="ORF">IE4771_PB00338</name>
</gene>
<accession>A0A060I8P6</accession>
<dbReference type="AlphaFoldDB" id="A0A060I8P6"/>
<dbReference type="KEGG" id="rei:IE4771_PB00338"/>
<organism evidence="2 3">
    <name type="scientific">Rhizobium etli bv. mimosae str. IE4771</name>
    <dbReference type="NCBI Taxonomy" id="1432050"/>
    <lineage>
        <taxon>Bacteria</taxon>
        <taxon>Pseudomonadati</taxon>
        <taxon>Pseudomonadota</taxon>
        <taxon>Alphaproteobacteria</taxon>
        <taxon>Hyphomicrobiales</taxon>
        <taxon>Rhizobiaceae</taxon>
        <taxon>Rhizobium/Agrobacterium group</taxon>
        <taxon>Rhizobium</taxon>
    </lineage>
</organism>
<name>A0A060I8P6_RHIET</name>
<evidence type="ECO:0000256" key="1">
    <source>
        <dbReference type="SAM" id="MobiDB-lite"/>
    </source>
</evidence>
<geneLocation type="plasmid" evidence="2 3">
    <name>pRetIE4771b</name>
</geneLocation>
<dbReference type="Proteomes" id="UP000027180">
    <property type="component" value="Plasmid pRetIE4771b"/>
</dbReference>
<feature type="compositionally biased region" description="Polar residues" evidence="1">
    <location>
        <begin position="35"/>
        <end position="48"/>
    </location>
</feature>
<proteinExistence type="predicted"/>